<gene>
    <name evidence="7" type="ORF">DTER00134_LOCUS16492</name>
</gene>
<dbReference type="PRINTS" id="PR00302">
    <property type="entry name" value="LUPUSLA"/>
</dbReference>
<keyword evidence="2 4" id="KW-0694">RNA-binding</keyword>
<dbReference type="InterPro" id="IPR036388">
    <property type="entry name" value="WH-like_DNA-bd_sf"/>
</dbReference>
<name>A0A7S3R418_DUNTE</name>
<evidence type="ECO:0000259" key="6">
    <source>
        <dbReference type="PROSITE" id="PS50961"/>
    </source>
</evidence>
<reference evidence="7" key="1">
    <citation type="submission" date="2021-01" db="EMBL/GenBank/DDBJ databases">
        <authorList>
            <person name="Corre E."/>
            <person name="Pelletier E."/>
            <person name="Niang G."/>
            <person name="Scheremetjew M."/>
            <person name="Finn R."/>
            <person name="Kale V."/>
            <person name="Holt S."/>
            <person name="Cochrane G."/>
            <person name="Meng A."/>
            <person name="Brown T."/>
            <person name="Cohen L."/>
        </authorList>
    </citation>
    <scope>NUCLEOTIDE SEQUENCE</scope>
    <source>
        <strain evidence="7">CCMP1320</strain>
    </source>
</reference>
<dbReference type="InterPro" id="IPR045180">
    <property type="entry name" value="La_dom_prot"/>
</dbReference>
<evidence type="ECO:0000256" key="4">
    <source>
        <dbReference type="PROSITE-ProRule" id="PRU00332"/>
    </source>
</evidence>
<dbReference type="PANTHER" id="PTHR22792">
    <property type="entry name" value="LUPUS LA PROTEIN-RELATED"/>
    <property type="match status" value="1"/>
</dbReference>
<organism evidence="7">
    <name type="scientific">Dunaliella tertiolecta</name>
    <name type="common">Green alga</name>
    <dbReference type="NCBI Taxonomy" id="3047"/>
    <lineage>
        <taxon>Eukaryota</taxon>
        <taxon>Viridiplantae</taxon>
        <taxon>Chlorophyta</taxon>
        <taxon>core chlorophytes</taxon>
        <taxon>Chlorophyceae</taxon>
        <taxon>CS clade</taxon>
        <taxon>Chlamydomonadales</taxon>
        <taxon>Dunaliellaceae</taxon>
        <taxon>Dunaliella</taxon>
    </lineage>
</organism>
<dbReference type="Pfam" id="PF05383">
    <property type="entry name" value="La"/>
    <property type="match status" value="1"/>
</dbReference>
<accession>A0A7S3R418</accession>
<feature type="region of interest" description="Disordered" evidence="5">
    <location>
        <begin position="60"/>
        <end position="83"/>
    </location>
</feature>
<proteinExistence type="predicted"/>
<dbReference type="PANTHER" id="PTHR22792:SF132">
    <property type="entry name" value="LA-RELATED PROTEIN 1"/>
    <property type="match status" value="1"/>
</dbReference>
<dbReference type="GO" id="GO:0005634">
    <property type="term" value="C:nucleus"/>
    <property type="evidence" value="ECO:0007669"/>
    <property type="project" value="UniProtKB-SubCell"/>
</dbReference>
<keyword evidence="3" id="KW-0539">Nucleus</keyword>
<dbReference type="PROSITE" id="PS50961">
    <property type="entry name" value="HTH_LA"/>
    <property type="match status" value="1"/>
</dbReference>
<dbReference type="Gene3D" id="1.10.10.10">
    <property type="entry name" value="Winged helix-like DNA-binding domain superfamily/Winged helix DNA-binding domain"/>
    <property type="match status" value="1"/>
</dbReference>
<evidence type="ECO:0000256" key="2">
    <source>
        <dbReference type="ARBA" id="ARBA00022884"/>
    </source>
</evidence>
<dbReference type="InterPro" id="IPR036390">
    <property type="entry name" value="WH_DNA-bd_sf"/>
</dbReference>
<feature type="domain" description="HTH La-type RNA-binding" evidence="6">
    <location>
        <begin position="91"/>
        <end position="181"/>
    </location>
</feature>
<dbReference type="GO" id="GO:0003723">
    <property type="term" value="F:RNA binding"/>
    <property type="evidence" value="ECO:0007669"/>
    <property type="project" value="UniProtKB-UniRule"/>
</dbReference>
<evidence type="ECO:0000313" key="7">
    <source>
        <dbReference type="EMBL" id="CAE0501419.1"/>
    </source>
</evidence>
<protein>
    <recommendedName>
        <fullName evidence="6">HTH La-type RNA-binding domain-containing protein</fullName>
    </recommendedName>
</protein>
<dbReference type="InterPro" id="IPR006630">
    <property type="entry name" value="La_HTH"/>
</dbReference>
<dbReference type="InterPro" id="IPR002344">
    <property type="entry name" value="Lupus_La"/>
</dbReference>
<dbReference type="GO" id="GO:1990904">
    <property type="term" value="C:ribonucleoprotein complex"/>
    <property type="evidence" value="ECO:0007669"/>
    <property type="project" value="InterPro"/>
</dbReference>
<dbReference type="GO" id="GO:0006396">
    <property type="term" value="P:RNA processing"/>
    <property type="evidence" value="ECO:0007669"/>
    <property type="project" value="InterPro"/>
</dbReference>
<evidence type="ECO:0000256" key="5">
    <source>
        <dbReference type="SAM" id="MobiDB-lite"/>
    </source>
</evidence>
<dbReference type="AlphaFoldDB" id="A0A7S3R418"/>
<evidence type="ECO:0000256" key="3">
    <source>
        <dbReference type="ARBA" id="ARBA00023242"/>
    </source>
</evidence>
<dbReference type="SMART" id="SM00715">
    <property type="entry name" value="LA"/>
    <property type="match status" value="1"/>
</dbReference>
<dbReference type="EMBL" id="HBIP01027318">
    <property type="protein sequence ID" value="CAE0501419.1"/>
    <property type="molecule type" value="Transcribed_RNA"/>
</dbReference>
<dbReference type="SUPFAM" id="SSF46785">
    <property type="entry name" value="Winged helix' DNA-binding domain"/>
    <property type="match status" value="1"/>
</dbReference>
<evidence type="ECO:0000256" key="1">
    <source>
        <dbReference type="ARBA" id="ARBA00004123"/>
    </source>
</evidence>
<comment type="subcellular location">
    <subcellularLocation>
        <location evidence="1">Nucleus</location>
    </subcellularLocation>
</comment>
<dbReference type="CDD" id="cd07323">
    <property type="entry name" value="LAM"/>
    <property type="match status" value="1"/>
</dbReference>
<sequence>MFLNSKLHRRWFINQSKPHEHASSLRALPPHHKGPAPRSSPFARFYKPAFSRDPWIGLLKQQQQQQQQHARGIESKEGNSLANAKPKAYGDWYAEEMMCVVRQQAEFYLSPQNLNTDKFLQKALKQGQGWVPLTLICQFPRMAEKHAEPGTLLRALQNSALVEISANQQLLRPRGRRENKDLKGL</sequence>
<dbReference type="GO" id="GO:0005737">
    <property type="term" value="C:cytoplasm"/>
    <property type="evidence" value="ECO:0007669"/>
    <property type="project" value="UniProtKB-ARBA"/>
</dbReference>